<dbReference type="Proteomes" id="UP001642409">
    <property type="component" value="Unassembled WGS sequence"/>
</dbReference>
<sequence>MAHSRYGSEVEASQFGSRHSTQRHTLCVNGTQHQTFMHNEVEQQFRRECKNSNEMINLMLVIQRACHQTNTARSLFAPPHGARMKRPLHEVQFVNRESKNKFHLNQMLHRDISTAFTEFNNLPLQVAAELMPEATSQKTKRRGSAPSSLDSKCLA</sequence>
<feature type="compositionally biased region" description="Polar residues" evidence="1">
    <location>
        <begin position="145"/>
        <end position="155"/>
    </location>
</feature>
<reference evidence="2 3" key="1">
    <citation type="submission" date="2024-07" db="EMBL/GenBank/DDBJ databases">
        <authorList>
            <person name="Akdeniz Z."/>
        </authorList>
    </citation>
    <scope>NUCLEOTIDE SEQUENCE [LARGE SCALE GENOMIC DNA]</scope>
</reference>
<accession>A0ABP1GFE9</accession>
<dbReference type="EMBL" id="CAXDID020000002">
    <property type="protein sequence ID" value="CAL5970846.1"/>
    <property type="molecule type" value="Genomic_DNA"/>
</dbReference>
<protein>
    <submittedName>
        <fullName evidence="2">Hypothetical_protein</fullName>
    </submittedName>
</protein>
<feature type="region of interest" description="Disordered" evidence="1">
    <location>
        <begin position="1"/>
        <end position="21"/>
    </location>
</feature>
<proteinExistence type="predicted"/>
<evidence type="ECO:0000313" key="3">
    <source>
        <dbReference type="Proteomes" id="UP001642409"/>
    </source>
</evidence>
<evidence type="ECO:0000256" key="1">
    <source>
        <dbReference type="SAM" id="MobiDB-lite"/>
    </source>
</evidence>
<evidence type="ECO:0000313" key="2">
    <source>
        <dbReference type="EMBL" id="CAL5970846.1"/>
    </source>
</evidence>
<gene>
    <name evidence="2" type="ORF">HINF_LOCUS786</name>
</gene>
<name>A0ABP1GFE9_9EUKA</name>
<keyword evidence="3" id="KW-1185">Reference proteome</keyword>
<feature type="region of interest" description="Disordered" evidence="1">
    <location>
        <begin position="133"/>
        <end position="155"/>
    </location>
</feature>
<comment type="caution">
    <text evidence="2">The sequence shown here is derived from an EMBL/GenBank/DDBJ whole genome shotgun (WGS) entry which is preliminary data.</text>
</comment>
<organism evidence="2 3">
    <name type="scientific">Hexamita inflata</name>
    <dbReference type="NCBI Taxonomy" id="28002"/>
    <lineage>
        <taxon>Eukaryota</taxon>
        <taxon>Metamonada</taxon>
        <taxon>Diplomonadida</taxon>
        <taxon>Hexamitidae</taxon>
        <taxon>Hexamitinae</taxon>
        <taxon>Hexamita</taxon>
    </lineage>
</organism>